<dbReference type="EMBL" id="POTY01000081">
    <property type="protein sequence ID" value="PZG17818.1"/>
    <property type="molecule type" value="Genomic_DNA"/>
</dbReference>
<sequence length="92" mass="9844">MTGGRTTARQADLDVPPGTRLFLLAGEWRPEPGKPASRDTLVSVVAVRQPSRGLVLIHGHACNPHNPDCGRHHCWEAHVVVAAITANLVGAR</sequence>
<dbReference type="Proteomes" id="UP000248924">
    <property type="component" value="Unassembled WGS sequence"/>
</dbReference>
<dbReference type="AlphaFoldDB" id="A0A2W2EZ66"/>
<dbReference type="OrthoDB" id="3402634at2"/>
<dbReference type="RefSeq" id="WP_111214412.1">
    <property type="nucleotide sequence ID" value="NZ_POTY01000081.1"/>
</dbReference>
<keyword evidence="2" id="KW-1185">Reference proteome</keyword>
<protein>
    <submittedName>
        <fullName evidence="1">Uncharacterized protein</fullName>
    </submittedName>
</protein>
<accession>A0A2W2EZ66</accession>
<organism evidence="1 2">
    <name type="scientific">Micromonospora craterilacus</name>
    <dbReference type="NCBI Taxonomy" id="1655439"/>
    <lineage>
        <taxon>Bacteria</taxon>
        <taxon>Bacillati</taxon>
        <taxon>Actinomycetota</taxon>
        <taxon>Actinomycetes</taxon>
        <taxon>Micromonosporales</taxon>
        <taxon>Micromonosporaceae</taxon>
        <taxon>Micromonospora</taxon>
    </lineage>
</organism>
<reference evidence="1 2" key="1">
    <citation type="submission" date="2018-01" db="EMBL/GenBank/DDBJ databases">
        <title>Draft genome sequence of Jishengella sp. NA12.</title>
        <authorList>
            <person name="Sahin N."/>
            <person name="Ay H."/>
            <person name="Saygin H."/>
        </authorList>
    </citation>
    <scope>NUCLEOTIDE SEQUENCE [LARGE SCALE GENOMIC DNA]</scope>
    <source>
        <strain evidence="1 2">NA12</strain>
    </source>
</reference>
<evidence type="ECO:0000313" key="2">
    <source>
        <dbReference type="Proteomes" id="UP000248924"/>
    </source>
</evidence>
<gene>
    <name evidence="1" type="ORF">C1I95_14810</name>
</gene>
<name>A0A2W2EZ66_9ACTN</name>
<comment type="caution">
    <text evidence="1">The sequence shown here is derived from an EMBL/GenBank/DDBJ whole genome shotgun (WGS) entry which is preliminary data.</text>
</comment>
<evidence type="ECO:0000313" key="1">
    <source>
        <dbReference type="EMBL" id="PZG17818.1"/>
    </source>
</evidence>
<proteinExistence type="predicted"/>